<dbReference type="InterPro" id="IPR028345">
    <property type="entry name" value="Antibiotic_NAT-like"/>
</dbReference>
<evidence type="ECO:0000313" key="3">
    <source>
        <dbReference type="Proteomes" id="UP001589833"/>
    </source>
</evidence>
<sequence>MDLSFETNQVNTLIEDLNQAYELTADTLLVIGTSTSEVAGEHIGSNGSYEIAEALFAAFMEAHEKTGVQLAFQCCEHLNRALVVERDTALSRGYEIVQAFPIRKAGGAMATYAFRKMKDPVLVESIQADVGMDIGNTLIGMHLKKVAVPLRSKVKTVGEAHVTMAVTRPKLIGGIRAVYERTEEHE</sequence>
<dbReference type="Gene3D" id="3.40.50.10360">
    <property type="entry name" value="Hypothetical protein TT1679"/>
    <property type="match status" value="1"/>
</dbReference>
<gene>
    <name evidence="2" type="ORF">ACFFH4_19200</name>
</gene>
<dbReference type="InterPro" id="IPR006340">
    <property type="entry name" value="DUF436"/>
</dbReference>
<dbReference type="EMBL" id="JBHLTR010000054">
    <property type="protein sequence ID" value="MFC0561076.1"/>
    <property type="molecule type" value="Genomic_DNA"/>
</dbReference>
<evidence type="ECO:0000256" key="1">
    <source>
        <dbReference type="HAMAP-Rule" id="MF_00800"/>
    </source>
</evidence>
<organism evidence="2 3">
    <name type="scientific">Halalkalibacter alkalisediminis</name>
    <dbReference type="NCBI Taxonomy" id="935616"/>
    <lineage>
        <taxon>Bacteria</taxon>
        <taxon>Bacillati</taxon>
        <taxon>Bacillota</taxon>
        <taxon>Bacilli</taxon>
        <taxon>Bacillales</taxon>
        <taxon>Bacillaceae</taxon>
        <taxon>Halalkalibacter</taxon>
    </lineage>
</organism>
<dbReference type="Proteomes" id="UP001589833">
    <property type="component" value="Unassembled WGS sequence"/>
</dbReference>
<proteinExistence type="inferred from homology"/>
<dbReference type="RefSeq" id="WP_273842369.1">
    <property type="nucleotide sequence ID" value="NZ_JAQQWT010000005.1"/>
</dbReference>
<keyword evidence="3" id="KW-1185">Reference proteome</keyword>
<dbReference type="Pfam" id="PF04260">
    <property type="entry name" value="DUF436"/>
    <property type="match status" value="1"/>
</dbReference>
<evidence type="ECO:0000313" key="2">
    <source>
        <dbReference type="EMBL" id="MFC0561076.1"/>
    </source>
</evidence>
<dbReference type="SUPFAM" id="SSF110710">
    <property type="entry name" value="TTHA0583/YokD-like"/>
    <property type="match status" value="1"/>
</dbReference>
<comment type="similarity">
    <text evidence="1">Belongs to the UPF0340 family.</text>
</comment>
<accession>A0ABV6NJY0</accession>
<name>A0ABV6NJY0_9BACI</name>
<dbReference type="PIRSF" id="PIRSF007510">
    <property type="entry name" value="UCP007510"/>
    <property type="match status" value="1"/>
</dbReference>
<reference evidence="2 3" key="1">
    <citation type="submission" date="2024-09" db="EMBL/GenBank/DDBJ databases">
        <authorList>
            <person name="Sun Q."/>
            <person name="Mori K."/>
        </authorList>
    </citation>
    <scope>NUCLEOTIDE SEQUENCE [LARGE SCALE GENOMIC DNA]</scope>
    <source>
        <strain evidence="2 3">NCAIM B.02301</strain>
    </source>
</reference>
<protein>
    <recommendedName>
        <fullName evidence="1">UPF0340 protein ACFFH4_19200</fullName>
    </recommendedName>
</protein>
<comment type="caution">
    <text evidence="2">The sequence shown here is derived from an EMBL/GenBank/DDBJ whole genome shotgun (WGS) entry which is preliminary data.</text>
</comment>
<dbReference type="NCBIfam" id="TIGR01440">
    <property type="entry name" value="TIGR01440 family protein"/>
    <property type="match status" value="1"/>
</dbReference>
<dbReference type="HAMAP" id="MF_00800">
    <property type="entry name" value="UPF0340"/>
    <property type="match status" value="1"/>
</dbReference>